<evidence type="ECO:0000256" key="8">
    <source>
        <dbReference type="ARBA" id="ARBA00025211"/>
    </source>
</evidence>
<name>A0ABQ0TYE9_9BACL</name>
<sequence length="373" mass="41507">MEAPYSSDEVNVMSVTTAVEQTENNTPLQILAPDGTVVRPDLMPKLSDDELRDLMRKMVFTRVWDQRAISLNRQGRLGFYAPVAGQEASMIGSEAALSKEDFILPSYRDIPQMVWHGFPMHKAFLYSRGHIEGGKIPEGVNVLMPQIIIAAQCTQATGVAMGYKLRGEKRVAINYFGDGATSQGDFYEGMNFAGVYKLPVIFFSQNNGYAISLPFEKQTASENIAIKATAAGIASERIDGMDIMAVYYAVQKAKDRGVNGEGATLIEALTYRYGPHTMAGDDPTRYRTGEEQSEWELRDPLIRFRKYLESKGLWNEKDEEAVIEEAKAAVADAIKKADETPKMKVSELIDVMFETLPPALEEQKAEFLAKESK</sequence>
<evidence type="ECO:0000313" key="12">
    <source>
        <dbReference type="EMBL" id="GED72766.1"/>
    </source>
</evidence>
<dbReference type="PANTHER" id="PTHR43380:SF1">
    <property type="entry name" value="2-OXOISOVALERATE DEHYDROGENASE SUBUNIT ALPHA, MITOCHONDRIAL"/>
    <property type="match status" value="1"/>
</dbReference>
<comment type="cofactor">
    <cofactor evidence="1 10">
        <name>thiamine diphosphate</name>
        <dbReference type="ChEBI" id="CHEBI:58937"/>
    </cofactor>
</comment>
<dbReference type="EC" id="1.2.4.1" evidence="3 10"/>
<dbReference type="CDD" id="cd02000">
    <property type="entry name" value="TPP_E1_PDC_ADC_BCADC"/>
    <property type="match status" value="1"/>
</dbReference>
<evidence type="ECO:0000313" key="13">
    <source>
        <dbReference type="Proteomes" id="UP000319578"/>
    </source>
</evidence>
<dbReference type="InterPro" id="IPR001017">
    <property type="entry name" value="DH_E1"/>
</dbReference>
<evidence type="ECO:0000259" key="11">
    <source>
        <dbReference type="Pfam" id="PF00676"/>
    </source>
</evidence>
<comment type="function">
    <text evidence="8 10">The pyruvate dehydrogenase complex catalyzes the overall conversion of pyruvate to acetyl-CoA and CO(2). It contains multiple copies of three enzymatic components: pyruvate dehydrogenase (E1), dihydrolipoamide acetyltransferase (E2) and lipoamide dehydrogenase (E3).</text>
</comment>
<accession>A0ABQ0TYE9</accession>
<protein>
    <recommendedName>
        <fullName evidence="4 10">Pyruvate dehydrogenase E1 component subunit alpha</fullName>
        <ecNumber evidence="3 10">1.2.4.1</ecNumber>
    </recommendedName>
</protein>
<evidence type="ECO:0000256" key="2">
    <source>
        <dbReference type="ARBA" id="ARBA00011870"/>
    </source>
</evidence>
<gene>
    <name evidence="12" type="ORF">BRE01_64680</name>
</gene>
<dbReference type="Proteomes" id="UP000319578">
    <property type="component" value="Unassembled WGS sequence"/>
</dbReference>
<evidence type="ECO:0000256" key="10">
    <source>
        <dbReference type="RuleBase" id="RU366007"/>
    </source>
</evidence>
<evidence type="ECO:0000256" key="9">
    <source>
        <dbReference type="ARBA" id="ARBA00051231"/>
    </source>
</evidence>
<dbReference type="Pfam" id="PF00676">
    <property type="entry name" value="E1_dh"/>
    <property type="match status" value="1"/>
</dbReference>
<dbReference type="InterPro" id="IPR017596">
    <property type="entry name" value="PdhA/BkdA"/>
</dbReference>
<dbReference type="InterPro" id="IPR029061">
    <property type="entry name" value="THDP-binding"/>
</dbReference>
<comment type="subunit">
    <text evidence="2 10">Heterodimer of an alpha and a beta chain.</text>
</comment>
<proteinExistence type="predicted"/>
<evidence type="ECO:0000256" key="4">
    <source>
        <dbReference type="ARBA" id="ARBA00014159"/>
    </source>
</evidence>
<dbReference type="SUPFAM" id="SSF52518">
    <property type="entry name" value="Thiamin diphosphate-binding fold (THDP-binding)"/>
    <property type="match status" value="1"/>
</dbReference>
<reference evidence="12 13" key="1">
    <citation type="submission" date="2019-06" db="EMBL/GenBank/DDBJ databases">
        <title>Whole genome shotgun sequence of Brevibacillus reuszeri NBRC 15719.</title>
        <authorList>
            <person name="Hosoyama A."/>
            <person name="Uohara A."/>
            <person name="Ohji S."/>
            <person name="Ichikawa N."/>
        </authorList>
    </citation>
    <scope>NUCLEOTIDE SEQUENCE [LARGE SCALE GENOMIC DNA]</scope>
    <source>
        <strain evidence="12 13">NBRC 15719</strain>
    </source>
</reference>
<comment type="catalytic activity">
    <reaction evidence="9 10">
        <text>N(6)-[(R)-lipoyl]-L-lysyl-[protein] + pyruvate + H(+) = N(6)-[(R)-S(8)-acetyldihydrolipoyl]-L-lysyl-[protein] + CO2</text>
        <dbReference type="Rhea" id="RHEA:19189"/>
        <dbReference type="Rhea" id="RHEA-COMP:10474"/>
        <dbReference type="Rhea" id="RHEA-COMP:10478"/>
        <dbReference type="ChEBI" id="CHEBI:15361"/>
        <dbReference type="ChEBI" id="CHEBI:15378"/>
        <dbReference type="ChEBI" id="CHEBI:16526"/>
        <dbReference type="ChEBI" id="CHEBI:83099"/>
        <dbReference type="ChEBI" id="CHEBI:83111"/>
        <dbReference type="EC" id="1.2.4.1"/>
    </reaction>
</comment>
<keyword evidence="5 10" id="KW-0560">Oxidoreductase</keyword>
<dbReference type="NCBIfam" id="TIGR03181">
    <property type="entry name" value="PDH_E1_alph_x"/>
    <property type="match status" value="1"/>
</dbReference>
<evidence type="ECO:0000256" key="6">
    <source>
        <dbReference type="ARBA" id="ARBA00023052"/>
    </source>
</evidence>
<evidence type="ECO:0000256" key="3">
    <source>
        <dbReference type="ARBA" id="ARBA00012281"/>
    </source>
</evidence>
<dbReference type="PANTHER" id="PTHR43380">
    <property type="entry name" value="2-OXOISOVALERATE DEHYDROGENASE SUBUNIT ALPHA, MITOCHONDRIAL"/>
    <property type="match status" value="1"/>
</dbReference>
<keyword evidence="6 10" id="KW-0786">Thiamine pyrophosphate</keyword>
<evidence type="ECO:0000256" key="7">
    <source>
        <dbReference type="ARBA" id="ARBA00023317"/>
    </source>
</evidence>
<organism evidence="12 13">
    <name type="scientific">Brevibacillus reuszeri</name>
    <dbReference type="NCBI Taxonomy" id="54915"/>
    <lineage>
        <taxon>Bacteria</taxon>
        <taxon>Bacillati</taxon>
        <taxon>Bacillota</taxon>
        <taxon>Bacilli</taxon>
        <taxon>Bacillales</taxon>
        <taxon>Paenibacillaceae</taxon>
        <taxon>Brevibacillus</taxon>
    </lineage>
</organism>
<evidence type="ECO:0000256" key="1">
    <source>
        <dbReference type="ARBA" id="ARBA00001964"/>
    </source>
</evidence>
<dbReference type="InterPro" id="IPR050771">
    <property type="entry name" value="Alpha-ketoacid_DH_E1_comp"/>
</dbReference>
<feature type="domain" description="Dehydrogenase E1 component" evidence="11">
    <location>
        <begin position="55"/>
        <end position="345"/>
    </location>
</feature>
<keyword evidence="7 10" id="KW-0670">Pyruvate</keyword>
<dbReference type="EMBL" id="BJON01000034">
    <property type="protein sequence ID" value="GED72766.1"/>
    <property type="molecule type" value="Genomic_DNA"/>
</dbReference>
<evidence type="ECO:0000256" key="5">
    <source>
        <dbReference type="ARBA" id="ARBA00023002"/>
    </source>
</evidence>
<comment type="caution">
    <text evidence="12">The sequence shown here is derived from an EMBL/GenBank/DDBJ whole genome shotgun (WGS) entry which is preliminary data.</text>
</comment>
<keyword evidence="13" id="KW-1185">Reference proteome</keyword>
<dbReference type="Gene3D" id="3.40.50.970">
    <property type="match status" value="1"/>
</dbReference>